<dbReference type="OrthoDB" id="9805883at2"/>
<dbReference type="CDD" id="cd08241">
    <property type="entry name" value="QOR1"/>
    <property type="match status" value="1"/>
</dbReference>
<dbReference type="InterPro" id="IPR013154">
    <property type="entry name" value="ADH-like_N"/>
</dbReference>
<dbReference type="PANTHER" id="PTHR43677">
    <property type="entry name" value="SHORT-CHAIN DEHYDROGENASE/REDUCTASE"/>
    <property type="match status" value="1"/>
</dbReference>
<dbReference type="eggNOG" id="COG0604">
    <property type="taxonomic scope" value="Bacteria"/>
</dbReference>
<dbReference type="EMBL" id="CP005587">
    <property type="protein sequence ID" value="AGK59598.1"/>
    <property type="molecule type" value="Genomic_DNA"/>
</dbReference>
<reference evidence="2 3" key="1">
    <citation type="journal article" date="2013" name="Genome Announc.">
        <title>Genome sequences for three denitrifying bacterial strains isolated from a uranium- and nitrate-contaminated subsurface environment.</title>
        <authorList>
            <person name="Venkatramanan R."/>
            <person name="Prakash O."/>
            <person name="Woyke T."/>
            <person name="Chain P."/>
            <person name="Goodwin L.A."/>
            <person name="Watson D."/>
            <person name="Brooks S."/>
            <person name="Kostka J.E."/>
            <person name="Green S.J."/>
        </authorList>
    </citation>
    <scope>NUCLEOTIDE SEQUENCE [LARGE SCALE GENOMIC DNA]</scope>
    <source>
        <strain evidence="2 3">1NES1</strain>
    </source>
</reference>
<dbReference type="PANTHER" id="PTHR43677:SF4">
    <property type="entry name" value="QUINONE OXIDOREDUCTASE-LIKE PROTEIN 2"/>
    <property type="match status" value="1"/>
</dbReference>
<dbReference type="STRING" id="670307.HYPDE_39648"/>
<dbReference type="GO" id="GO:0016491">
    <property type="term" value="F:oxidoreductase activity"/>
    <property type="evidence" value="ECO:0007669"/>
    <property type="project" value="InterPro"/>
</dbReference>
<dbReference type="SMART" id="SM00829">
    <property type="entry name" value="PKS_ER"/>
    <property type="match status" value="1"/>
</dbReference>
<dbReference type="SUPFAM" id="SSF51735">
    <property type="entry name" value="NAD(P)-binding Rossmann-fold domains"/>
    <property type="match status" value="1"/>
</dbReference>
<dbReference type="Gene3D" id="3.40.50.720">
    <property type="entry name" value="NAD(P)-binding Rossmann-like Domain"/>
    <property type="match status" value="1"/>
</dbReference>
<protein>
    <submittedName>
        <fullName evidence="2">Alcohol dehydrogenase zinc-binding domain-containing protein</fullName>
    </submittedName>
</protein>
<accession>N0B994</accession>
<feature type="domain" description="Enoyl reductase (ER)" evidence="1">
    <location>
        <begin position="11"/>
        <end position="322"/>
    </location>
</feature>
<dbReference type="SUPFAM" id="SSF50129">
    <property type="entry name" value="GroES-like"/>
    <property type="match status" value="1"/>
</dbReference>
<evidence type="ECO:0000313" key="3">
    <source>
        <dbReference type="Proteomes" id="UP000005952"/>
    </source>
</evidence>
<dbReference type="InterPro" id="IPR013149">
    <property type="entry name" value="ADH-like_C"/>
</dbReference>
<dbReference type="InterPro" id="IPR020843">
    <property type="entry name" value="ER"/>
</dbReference>
<proteinExistence type="predicted"/>
<dbReference type="HOGENOM" id="CLU_026673_3_1_5"/>
<evidence type="ECO:0000259" key="1">
    <source>
        <dbReference type="SMART" id="SM00829"/>
    </source>
</evidence>
<dbReference type="Gene3D" id="3.90.180.10">
    <property type="entry name" value="Medium-chain alcohol dehydrogenases, catalytic domain"/>
    <property type="match status" value="1"/>
</dbReference>
<dbReference type="AlphaFoldDB" id="N0B994"/>
<dbReference type="InterPro" id="IPR051397">
    <property type="entry name" value="Zn-ADH-like_protein"/>
</dbReference>
<dbReference type="KEGG" id="hdt:HYPDE_39648"/>
<gene>
    <name evidence="2" type="ORF">HYPDE_39648</name>
</gene>
<sequence length="325" mass="34245">MKAALCKSLDGPQSLIVERQPEPVPKPGQAIVNVKAIGLNFADTLITRGKYQFKPDLPFSPGAEIAGVVEYVSDPSSAISPGQRVMAYVNWGGAAERIAVDAQALIPIPDDVPMAVAAGLSVTYGTAMHGLRDRGRLCEGETVVVTGAAGGAGQAAVEIAKLMNARVVAVASSPEKCEIAIRAGADKAILFPGSDLKTEVRALTGGDGADVIYDCIGGNAAEPLIRALAWQGRFLVVGFAAGEIPKIPINLLLLRGSEMAGVFWGESVRRDPARHRANMLQLLDWVAAGRLSPRIHATYPLERIVEALGVLERREATGKVVLTIE</sequence>
<dbReference type="Pfam" id="PF00107">
    <property type="entry name" value="ADH_zinc_N"/>
    <property type="match status" value="1"/>
</dbReference>
<evidence type="ECO:0000313" key="2">
    <source>
        <dbReference type="EMBL" id="AGK59598.1"/>
    </source>
</evidence>
<dbReference type="InterPro" id="IPR036291">
    <property type="entry name" value="NAD(P)-bd_dom_sf"/>
</dbReference>
<dbReference type="RefSeq" id="WP_015599613.1">
    <property type="nucleotide sequence ID" value="NC_021172.1"/>
</dbReference>
<dbReference type="Proteomes" id="UP000005952">
    <property type="component" value="Chromosome"/>
</dbReference>
<keyword evidence="3" id="KW-1185">Reference proteome</keyword>
<dbReference type="InterPro" id="IPR011032">
    <property type="entry name" value="GroES-like_sf"/>
</dbReference>
<organism evidence="2 3">
    <name type="scientific">Hyphomicrobium denitrificans 1NES1</name>
    <dbReference type="NCBI Taxonomy" id="670307"/>
    <lineage>
        <taxon>Bacteria</taxon>
        <taxon>Pseudomonadati</taxon>
        <taxon>Pseudomonadota</taxon>
        <taxon>Alphaproteobacteria</taxon>
        <taxon>Hyphomicrobiales</taxon>
        <taxon>Hyphomicrobiaceae</taxon>
        <taxon>Hyphomicrobium</taxon>
    </lineage>
</organism>
<name>N0B994_9HYPH</name>
<dbReference type="Pfam" id="PF08240">
    <property type="entry name" value="ADH_N"/>
    <property type="match status" value="1"/>
</dbReference>